<dbReference type="VEuPathDB" id="FungiDB:BCV72DRAFT_111950"/>
<gene>
    <name evidence="1" type="ORF">BCV72DRAFT_111950</name>
</gene>
<protein>
    <submittedName>
        <fullName evidence="1">Uncharacterized protein</fullName>
    </submittedName>
</protein>
<dbReference type="EMBL" id="KV921909">
    <property type="protein sequence ID" value="ORE07124.1"/>
    <property type="molecule type" value="Genomic_DNA"/>
</dbReference>
<proteinExistence type="predicted"/>
<name>A0A1X0R539_RHIZD</name>
<reference evidence="1" key="1">
    <citation type="journal article" date="2016" name="Proc. Natl. Acad. Sci. U.S.A.">
        <title>Lipid metabolic changes in an early divergent fungus govern the establishment of a mutualistic symbiosis with endobacteria.</title>
        <authorList>
            <person name="Lastovetsky O.A."/>
            <person name="Gaspar M.L."/>
            <person name="Mondo S.J."/>
            <person name="LaButti K.M."/>
            <person name="Sandor L."/>
            <person name="Grigoriev I.V."/>
            <person name="Henry S.A."/>
            <person name="Pawlowska T.E."/>
        </authorList>
    </citation>
    <scope>NUCLEOTIDE SEQUENCE [LARGE SCALE GENOMIC DNA]</scope>
    <source>
        <strain evidence="1">ATCC 52814</strain>
    </source>
</reference>
<dbReference type="AlphaFoldDB" id="A0A1X0R539"/>
<dbReference type="Proteomes" id="UP000242414">
    <property type="component" value="Unassembled WGS sequence"/>
</dbReference>
<accession>A0A1X0R539</accession>
<dbReference type="OrthoDB" id="2211878at2759"/>
<sequence>MFQNKKQVIPLFKCSPPYMQLPGPYKFHASEVDYKNGAQKYRKQLERAEKTTTSDKNPRPF</sequence>
<evidence type="ECO:0000313" key="1">
    <source>
        <dbReference type="EMBL" id="ORE07124.1"/>
    </source>
</evidence>
<organism evidence="1">
    <name type="scientific">Rhizopus microsporus var. microsporus</name>
    <dbReference type="NCBI Taxonomy" id="86635"/>
    <lineage>
        <taxon>Eukaryota</taxon>
        <taxon>Fungi</taxon>
        <taxon>Fungi incertae sedis</taxon>
        <taxon>Mucoromycota</taxon>
        <taxon>Mucoromycotina</taxon>
        <taxon>Mucoromycetes</taxon>
        <taxon>Mucorales</taxon>
        <taxon>Mucorineae</taxon>
        <taxon>Rhizopodaceae</taxon>
        <taxon>Rhizopus</taxon>
    </lineage>
</organism>